<feature type="transmembrane region" description="Helical" evidence="1">
    <location>
        <begin position="382"/>
        <end position="404"/>
    </location>
</feature>
<feature type="transmembrane region" description="Helical" evidence="1">
    <location>
        <begin position="164"/>
        <end position="182"/>
    </location>
</feature>
<feature type="transmembrane region" description="Helical" evidence="1">
    <location>
        <begin position="58"/>
        <end position="75"/>
    </location>
</feature>
<sequence length="601" mass="67378">MMQGLVQGYVAIFLILHGATLLVSKLQSTRAAIVYPISASLVLVSSYFWVIIGGLSSLPYALGTLSLIGYSLHIVSRTHSSSADDFAFNSAWTIIFIMALSYLAARGADFFAWDEYSHWGAQVEYLKSFQSLHMDGKYLLFPEYIPGASIWRMLPATLGISDRSAYYFSGWLLAFSALVSAVNRHDLIKGALSASCLFFIWIFFFQSLVLTLYVDHLQALLIYVAMLLCVQRESHRGKGGLGIGLVLGAIVALKHVGAIFAAFIIGWYLINAFFIRGHFKKALFHSLLISIIPLLVFSTWKLYVEKYMLQRDIFTKPLGLGGVWAQLLDNITKILNSKFPHANFFQPEPIIDMAMTGFNLLFLICLSVPLLLAFFLKQRSKYAGAIYLCSCLVVYLVFLAYIRARTPWGGDPYSFTRYYCVLLCPLVLLALSRLLDRKAVRLQILAVGTSFTLASQVAVPVNSIFPSASRSSALLNAEMVGVVNKLKMAAGTRLTSAWYITTQEDSLRYFVFRMYAMPYYVLDYSAGWGVIEKDPSLPNGWFDENAMAKRMCLVDYIVIGKAPNAFWGRYRSLFDQTTAGVYEVDKARQGRCYAKLKEVIN</sequence>
<keyword evidence="1" id="KW-1133">Transmembrane helix</keyword>
<dbReference type="EMBL" id="CP106753">
    <property type="protein sequence ID" value="UXY15541.1"/>
    <property type="molecule type" value="Genomic_DNA"/>
</dbReference>
<gene>
    <name evidence="2" type="ORF">N8I74_00555</name>
</gene>
<feature type="transmembrane region" description="Helical" evidence="1">
    <location>
        <begin position="31"/>
        <end position="52"/>
    </location>
</feature>
<evidence type="ECO:0008006" key="4">
    <source>
        <dbReference type="Google" id="ProtNLM"/>
    </source>
</evidence>
<evidence type="ECO:0000313" key="3">
    <source>
        <dbReference type="Proteomes" id="UP001061302"/>
    </source>
</evidence>
<keyword evidence="1" id="KW-0472">Membrane</keyword>
<reference evidence="2" key="1">
    <citation type="submission" date="2022-10" db="EMBL/GenBank/DDBJ databases">
        <title>Chitiniphilus purpureus sp. nov., a novel chitin-degrading bacterium isolated from crawfish pond sediment.</title>
        <authorList>
            <person name="Li K."/>
        </authorList>
    </citation>
    <scope>NUCLEOTIDE SEQUENCE</scope>
    <source>
        <strain evidence="2">CD1</strain>
    </source>
</reference>
<keyword evidence="3" id="KW-1185">Reference proteome</keyword>
<feature type="transmembrane region" description="Helical" evidence="1">
    <location>
        <begin position="241"/>
        <end position="270"/>
    </location>
</feature>
<dbReference type="Proteomes" id="UP001061302">
    <property type="component" value="Chromosome"/>
</dbReference>
<evidence type="ECO:0000256" key="1">
    <source>
        <dbReference type="SAM" id="Phobius"/>
    </source>
</evidence>
<keyword evidence="1" id="KW-0812">Transmembrane</keyword>
<name>A0ABY6DMG4_9NEIS</name>
<feature type="transmembrane region" description="Helical" evidence="1">
    <location>
        <begin position="194"/>
        <end position="214"/>
    </location>
</feature>
<protein>
    <recommendedName>
        <fullName evidence="4">Glycosyltransferase RgtA/B/C/D-like domain-containing protein</fullName>
    </recommendedName>
</protein>
<organism evidence="2 3">
    <name type="scientific">Chitiniphilus purpureus</name>
    <dbReference type="NCBI Taxonomy" id="2981137"/>
    <lineage>
        <taxon>Bacteria</taxon>
        <taxon>Pseudomonadati</taxon>
        <taxon>Pseudomonadota</taxon>
        <taxon>Betaproteobacteria</taxon>
        <taxon>Neisseriales</taxon>
        <taxon>Chitinibacteraceae</taxon>
        <taxon>Chitiniphilus</taxon>
    </lineage>
</organism>
<feature type="transmembrane region" description="Helical" evidence="1">
    <location>
        <begin position="282"/>
        <end position="303"/>
    </location>
</feature>
<proteinExistence type="predicted"/>
<dbReference type="RefSeq" id="WP_263124952.1">
    <property type="nucleotide sequence ID" value="NZ_CP106753.1"/>
</dbReference>
<feature type="transmembrane region" description="Helical" evidence="1">
    <location>
        <begin position="353"/>
        <end position="375"/>
    </location>
</feature>
<accession>A0ABY6DMG4</accession>
<feature type="transmembrane region" description="Helical" evidence="1">
    <location>
        <begin position="416"/>
        <end position="435"/>
    </location>
</feature>
<feature type="transmembrane region" description="Helical" evidence="1">
    <location>
        <begin position="6"/>
        <end position="24"/>
    </location>
</feature>
<feature type="transmembrane region" description="Helical" evidence="1">
    <location>
        <begin position="87"/>
        <end position="105"/>
    </location>
</feature>
<evidence type="ECO:0000313" key="2">
    <source>
        <dbReference type="EMBL" id="UXY15541.1"/>
    </source>
</evidence>